<name>X0WIN4_9ZZZZ</name>
<gene>
    <name evidence="1" type="ORF">S01H1_68224</name>
</gene>
<organism evidence="1">
    <name type="scientific">marine sediment metagenome</name>
    <dbReference type="NCBI Taxonomy" id="412755"/>
    <lineage>
        <taxon>unclassified sequences</taxon>
        <taxon>metagenomes</taxon>
        <taxon>ecological metagenomes</taxon>
    </lineage>
</organism>
<evidence type="ECO:0000313" key="1">
    <source>
        <dbReference type="EMBL" id="GAG30505.1"/>
    </source>
</evidence>
<dbReference type="EMBL" id="BARS01045236">
    <property type="protein sequence ID" value="GAG30505.1"/>
    <property type="molecule type" value="Genomic_DNA"/>
</dbReference>
<sequence>MKYLKFFEYFYITHFLNNSEAKEIFIKKDLIYQVEYLFNSPHKAFKFLNRKTG</sequence>
<comment type="caution">
    <text evidence="1">The sequence shown here is derived from an EMBL/GenBank/DDBJ whole genome shotgun (WGS) entry which is preliminary data.</text>
</comment>
<reference evidence="1" key="1">
    <citation type="journal article" date="2014" name="Front. Microbiol.">
        <title>High frequency of phylogenetically diverse reductive dehalogenase-homologous genes in deep subseafloor sedimentary metagenomes.</title>
        <authorList>
            <person name="Kawai M."/>
            <person name="Futagami T."/>
            <person name="Toyoda A."/>
            <person name="Takaki Y."/>
            <person name="Nishi S."/>
            <person name="Hori S."/>
            <person name="Arai W."/>
            <person name="Tsubouchi T."/>
            <person name="Morono Y."/>
            <person name="Uchiyama I."/>
            <person name="Ito T."/>
            <person name="Fujiyama A."/>
            <person name="Inagaki F."/>
            <person name="Takami H."/>
        </authorList>
    </citation>
    <scope>NUCLEOTIDE SEQUENCE</scope>
    <source>
        <strain evidence="1">Expedition CK06-06</strain>
    </source>
</reference>
<protein>
    <submittedName>
        <fullName evidence="1">Uncharacterized protein</fullName>
    </submittedName>
</protein>
<proteinExistence type="predicted"/>
<feature type="non-terminal residue" evidence="1">
    <location>
        <position position="53"/>
    </location>
</feature>
<accession>X0WIN4</accession>
<dbReference type="AlphaFoldDB" id="X0WIN4"/>